<comment type="caution">
    <text evidence="10">The sequence shown here is derived from an EMBL/GenBank/DDBJ whole genome shotgun (WGS) entry which is preliminary data.</text>
</comment>
<dbReference type="InterPro" id="IPR033116">
    <property type="entry name" value="TRYPSIN_SER"/>
</dbReference>
<dbReference type="InterPro" id="IPR018114">
    <property type="entry name" value="TRYPSIN_HIS"/>
</dbReference>
<dbReference type="Gene3D" id="2.40.10.10">
    <property type="entry name" value="Trypsin-like serine proteases"/>
    <property type="match status" value="2"/>
</dbReference>
<accession>A0A5C6PMN3</accession>
<dbReference type="CDD" id="cd00190">
    <property type="entry name" value="Tryp_SPc"/>
    <property type="match status" value="1"/>
</dbReference>
<evidence type="ECO:0000256" key="4">
    <source>
        <dbReference type="ARBA" id="ARBA00023157"/>
    </source>
</evidence>
<dbReference type="FunFam" id="2.40.10.10:FF:000003">
    <property type="entry name" value="Transmembrane serine protease 3"/>
    <property type="match status" value="1"/>
</dbReference>
<dbReference type="SUPFAM" id="SSF56487">
    <property type="entry name" value="SRCR-like"/>
    <property type="match status" value="1"/>
</dbReference>
<proteinExistence type="predicted"/>
<evidence type="ECO:0000313" key="10">
    <source>
        <dbReference type="EMBL" id="TWW79550.1"/>
    </source>
</evidence>
<dbReference type="GO" id="GO:0070008">
    <property type="term" value="F:serine-type exopeptidase activity"/>
    <property type="evidence" value="ECO:0007669"/>
    <property type="project" value="InterPro"/>
</dbReference>
<evidence type="ECO:0000256" key="1">
    <source>
        <dbReference type="ARBA" id="ARBA00022670"/>
    </source>
</evidence>
<evidence type="ECO:0000256" key="2">
    <source>
        <dbReference type="ARBA" id="ARBA00022801"/>
    </source>
</evidence>
<evidence type="ECO:0000256" key="3">
    <source>
        <dbReference type="ARBA" id="ARBA00022825"/>
    </source>
</evidence>
<dbReference type="Gene3D" id="3.10.250.10">
    <property type="entry name" value="SRCR-like domain"/>
    <property type="match status" value="1"/>
</dbReference>
<dbReference type="GO" id="GO:0016020">
    <property type="term" value="C:membrane"/>
    <property type="evidence" value="ECO:0007669"/>
    <property type="project" value="InterPro"/>
</dbReference>
<evidence type="ECO:0000256" key="7">
    <source>
        <dbReference type="RuleBase" id="RU363034"/>
    </source>
</evidence>
<name>A0A5C6PMN3_9TELE</name>
<evidence type="ECO:0000259" key="9">
    <source>
        <dbReference type="PROSITE" id="PS50287"/>
    </source>
</evidence>
<dbReference type="SUPFAM" id="SSF50494">
    <property type="entry name" value="Trypsin-like serine proteases"/>
    <property type="match status" value="1"/>
</dbReference>
<dbReference type="PROSITE" id="PS50287">
    <property type="entry name" value="SRCR_2"/>
    <property type="match status" value="1"/>
</dbReference>
<reference evidence="10 11" key="1">
    <citation type="submission" date="2019-04" db="EMBL/GenBank/DDBJ databases">
        <title>Chromosome genome assembly for Takifugu flavidus.</title>
        <authorList>
            <person name="Xiao S."/>
        </authorList>
    </citation>
    <scope>NUCLEOTIDE SEQUENCE [LARGE SCALE GENOMIC DNA]</scope>
    <source>
        <strain evidence="10">HTHZ2018</strain>
        <tissue evidence="10">Muscle</tissue>
    </source>
</reference>
<dbReference type="PRINTS" id="PR00722">
    <property type="entry name" value="CHYMOTRYPSIN"/>
</dbReference>
<evidence type="ECO:0000313" key="11">
    <source>
        <dbReference type="Proteomes" id="UP000324091"/>
    </source>
</evidence>
<protein>
    <submittedName>
        <fullName evidence="10">Serine protease hepsin</fullName>
    </submittedName>
</protein>
<dbReference type="PANTHER" id="PTHR24252">
    <property type="entry name" value="ACROSIN-RELATED"/>
    <property type="match status" value="1"/>
</dbReference>
<feature type="domain" description="Peptidase S1" evidence="8">
    <location>
        <begin position="165"/>
        <end position="407"/>
    </location>
</feature>
<keyword evidence="1 7" id="KW-0645">Protease</keyword>
<keyword evidence="3 7" id="KW-0720">Serine protease</keyword>
<dbReference type="Pfam" id="PF00089">
    <property type="entry name" value="Trypsin"/>
    <property type="match status" value="1"/>
</dbReference>
<dbReference type="InterPro" id="IPR001190">
    <property type="entry name" value="SRCR"/>
</dbReference>
<comment type="caution">
    <text evidence="6">Lacks conserved residue(s) required for the propagation of feature annotation.</text>
</comment>
<dbReference type="SMART" id="SM00020">
    <property type="entry name" value="Tryp_SPc"/>
    <property type="match status" value="1"/>
</dbReference>
<dbReference type="GO" id="GO:0006508">
    <property type="term" value="P:proteolysis"/>
    <property type="evidence" value="ECO:0007669"/>
    <property type="project" value="UniProtKB-KW"/>
</dbReference>
<gene>
    <name evidence="10" type="ORF">D4764_10G0005800</name>
</gene>
<dbReference type="Proteomes" id="UP000324091">
    <property type="component" value="Chromosome 10"/>
</dbReference>
<dbReference type="GO" id="GO:0004252">
    <property type="term" value="F:serine-type endopeptidase activity"/>
    <property type="evidence" value="ECO:0007669"/>
    <property type="project" value="InterPro"/>
</dbReference>
<dbReference type="PANTHER" id="PTHR24252:SF7">
    <property type="entry name" value="HYALIN"/>
    <property type="match status" value="1"/>
</dbReference>
<dbReference type="PROSITE" id="PS00134">
    <property type="entry name" value="TRYPSIN_HIS"/>
    <property type="match status" value="1"/>
</dbReference>
<dbReference type="EMBL" id="RHFK02000002">
    <property type="protein sequence ID" value="TWW79550.1"/>
    <property type="molecule type" value="Genomic_DNA"/>
</dbReference>
<feature type="domain" description="SRCR" evidence="9">
    <location>
        <begin position="4"/>
        <end position="107"/>
    </location>
</feature>
<evidence type="ECO:0000259" key="8">
    <source>
        <dbReference type="PROSITE" id="PS50240"/>
    </source>
</evidence>
<evidence type="ECO:0000256" key="6">
    <source>
        <dbReference type="PROSITE-ProRule" id="PRU00196"/>
    </source>
</evidence>
<keyword evidence="2 7" id="KW-0378">Hydrolase</keyword>
<dbReference type="InterPro" id="IPR015352">
    <property type="entry name" value="Hepsin-SRCR_dom"/>
</dbReference>
<dbReference type="InterPro" id="IPR001314">
    <property type="entry name" value="Peptidase_S1A"/>
</dbReference>
<organism evidence="10 11">
    <name type="scientific">Takifugu flavidus</name>
    <name type="common">sansaifugu</name>
    <dbReference type="NCBI Taxonomy" id="433684"/>
    <lineage>
        <taxon>Eukaryota</taxon>
        <taxon>Metazoa</taxon>
        <taxon>Chordata</taxon>
        <taxon>Craniata</taxon>
        <taxon>Vertebrata</taxon>
        <taxon>Euteleostomi</taxon>
        <taxon>Actinopterygii</taxon>
        <taxon>Neopterygii</taxon>
        <taxon>Teleostei</taxon>
        <taxon>Neoteleostei</taxon>
        <taxon>Acanthomorphata</taxon>
        <taxon>Eupercaria</taxon>
        <taxon>Tetraodontiformes</taxon>
        <taxon>Tetradontoidea</taxon>
        <taxon>Tetraodontidae</taxon>
        <taxon>Takifugu</taxon>
    </lineage>
</organism>
<dbReference type="InterPro" id="IPR036772">
    <property type="entry name" value="SRCR-like_dom_sf"/>
</dbReference>
<keyword evidence="11" id="KW-1185">Reference proteome</keyword>
<evidence type="ECO:0000256" key="5">
    <source>
        <dbReference type="ARBA" id="ARBA00023180"/>
    </source>
</evidence>
<dbReference type="AlphaFoldDB" id="A0A5C6PMN3"/>
<dbReference type="InterPro" id="IPR043504">
    <property type="entry name" value="Peptidase_S1_PA_chymotrypsin"/>
</dbReference>
<dbReference type="PROSITE" id="PS00135">
    <property type="entry name" value="TRYPSIN_SER"/>
    <property type="match status" value="1"/>
</dbReference>
<dbReference type="PROSITE" id="PS50240">
    <property type="entry name" value="TRYPSIN_DOM"/>
    <property type="match status" value="1"/>
</dbReference>
<dbReference type="InterPro" id="IPR001254">
    <property type="entry name" value="Trypsin_dom"/>
</dbReference>
<keyword evidence="4" id="KW-1015">Disulfide bond</keyword>
<sequence>MAKTRQEEEERKKEQKGARISVFDSTHKRWRQVCSSSANEFLASISCEEVGFVSVVNHSVASVPEASRDGGEFFCVKQEELSYGKKIKDALFPCDCESREVLTLLCQEGWCFLPPSFRPERFAVRACALVGTGQVLRATAGTQPLVEGVFITPHCGRRSFAADRIVGGVDARQGSWPWQVSLQYDGVHQCGGSIISNRWIVSAAHCFPKRYSFLNRWSVLLGSISNKPVNANVAEVKTIVYHSSYLPFVDANIDDNSRDIAVLALTQPLTFNEYIQPVCLPTHGQRLIDGQMGTITGWGNVGYFRHLADVLQEAHVPIISDAVCNAPDYYDNQITTTMFCAGYEKGGIDACQGDSGGPFVAEDCLSKTSRYRLHGVVSWGTGCAMAKKPGVYTKVSRFLPWISTAMRVRDSLSFMEFICHNTRGNVGVTDVFVLVSPTNRAITTYQGCTNWLGHEIGYEALSRPCRGQKGPRG</sequence>
<dbReference type="Pfam" id="PF09272">
    <property type="entry name" value="Hepsin-SRCR"/>
    <property type="match status" value="1"/>
</dbReference>
<dbReference type="InterPro" id="IPR009003">
    <property type="entry name" value="Peptidase_S1_PA"/>
</dbReference>
<keyword evidence="5" id="KW-0325">Glycoprotein</keyword>